<dbReference type="EMBL" id="CAADEW010000054">
    <property type="protein sequence ID" value="VFJ55570.1"/>
    <property type="molecule type" value="Genomic_DNA"/>
</dbReference>
<dbReference type="InterPro" id="IPR006059">
    <property type="entry name" value="SBP"/>
</dbReference>
<dbReference type="GO" id="GO:0019808">
    <property type="term" value="F:polyamine binding"/>
    <property type="evidence" value="ECO:0007669"/>
    <property type="project" value="InterPro"/>
</dbReference>
<keyword evidence="4" id="KW-0574">Periplasm</keyword>
<dbReference type="SUPFAM" id="SSF53850">
    <property type="entry name" value="Periplasmic binding protein-like II"/>
    <property type="match status" value="1"/>
</dbReference>
<dbReference type="InterPro" id="IPR001188">
    <property type="entry name" value="Sperm_putr-bd"/>
</dbReference>
<reference evidence="5" key="1">
    <citation type="submission" date="2019-02" db="EMBL/GenBank/DDBJ databases">
        <authorList>
            <person name="Gruber-Vodicka R. H."/>
            <person name="Seah K. B. B."/>
        </authorList>
    </citation>
    <scope>NUCLEOTIDE SEQUENCE</scope>
    <source>
        <strain evidence="5">BECK_BZ15</strain>
    </source>
</reference>
<dbReference type="GO" id="GO:0015846">
    <property type="term" value="P:polyamine transport"/>
    <property type="evidence" value="ECO:0007669"/>
    <property type="project" value="InterPro"/>
</dbReference>
<dbReference type="PANTHER" id="PTHR30222:SF17">
    <property type="entry name" value="SPERMIDINE_PUTRESCINE-BINDING PERIPLASMIC PROTEIN"/>
    <property type="match status" value="1"/>
</dbReference>
<dbReference type="Pfam" id="PF13416">
    <property type="entry name" value="SBP_bac_8"/>
    <property type="match status" value="1"/>
</dbReference>
<proteinExistence type="predicted"/>
<evidence type="ECO:0000313" key="5">
    <source>
        <dbReference type="EMBL" id="VFJ55570.1"/>
    </source>
</evidence>
<dbReference type="AlphaFoldDB" id="A0A450SNY3"/>
<name>A0A450SNY3_9GAMM</name>
<dbReference type="GO" id="GO:0042597">
    <property type="term" value="C:periplasmic space"/>
    <property type="evidence" value="ECO:0007669"/>
    <property type="project" value="UniProtKB-SubCell"/>
</dbReference>
<sequence length="374" mass="42322">MTYLQSRMRNKQIKSGKYRQLIGALVTGILAVTLSMGASTGVSRATEDHPLLFSWVGYDSEGLYPDYVRKHGDMFRFTAWGDEEEGVAKLKIGFKADVIMPCNYKLPKWQATGRIADIDVSRLQNWPKVMDSLKRLEGVTRDGKVVWIPISWGNTSVVYRTDLAPEYIDNETWNILWDPRYKGRVAMFDALIDGAVVSGLVAGNPDMFDYRDPKHLEAAREKMRELVTRVRFFSNDPTTLEQAIASGEVVAATVWNESMVRLKKQGLPVKFMTPKEGMMTWVCGLSIIEGTEHLDKVYDIIDAMLAKESRLWEMNHFGYGPSTREAFDAVDDATLKRLGLTRDPEEFLAAGIFQQPIKNEKGLQNMFDEVKAGL</sequence>
<comment type="subcellular location">
    <subcellularLocation>
        <location evidence="1">Periplasm</location>
    </subcellularLocation>
</comment>
<organism evidence="5">
    <name type="scientific">Candidatus Kentrum sp. FW</name>
    <dbReference type="NCBI Taxonomy" id="2126338"/>
    <lineage>
        <taxon>Bacteria</taxon>
        <taxon>Pseudomonadati</taxon>
        <taxon>Pseudomonadota</taxon>
        <taxon>Gammaproteobacteria</taxon>
        <taxon>Candidatus Kentrum</taxon>
    </lineage>
</organism>
<dbReference type="PANTHER" id="PTHR30222">
    <property type="entry name" value="SPERMIDINE/PUTRESCINE-BINDING PERIPLASMIC PROTEIN"/>
    <property type="match status" value="1"/>
</dbReference>
<protein>
    <submittedName>
        <fullName evidence="5">Spermidine/putrescine transport system substrate-binding protein</fullName>
    </submittedName>
</protein>
<keyword evidence="3" id="KW-0732">Signal</keyword>
<evidence type="ECO:0000256" key="1">
    <source>
        <dbReference type="ARBA" id="ARBA00004418"/>
    </source>
</evidence>
<gene>
    <name evidence="5" type="ORF">BECKFW1821A_GA0114235_105421</name>
</gene>
<evidence type="ECO:0000256" key="3">
    <source>
        <dbReference type="ARBA" id="ARBA00022729"/>
    </source>
</evidence>
<dbReference type="PRINTS" id="PR00909">
    <property type="entry name" value="SPERMDNBNDNG"/>
</dbReference>
<accession>A0A450SNY3</accession>
<keyword evidence="2" id="KW-0813">Transport</keyword>
<dbReference type="Gene3D" id="3.40.190.10">
    <property type="entry name" value="Periplasmic binding protein-like II"/>
    <property type="match status" value="2"/>
</dbReference>
<evidence type="ECO:0000256" key="4">
    <source>
        <dbReference type="ARBA" id="ARBA00022764"/>
    </source>
</evidence>
<evidence type="ECO:0000256" key="2">
    <source>
        <dbReference type="ARBA" id="ARBA00022448"/>
    </source>
</evidence>